<accession>A0AAE9YSZ4</accession>
<evidence type="ECO:0008006" key="3">
    <source>
        <dbReference type="Google" id="ProtNLM"/>
    </source>
</evidence>
<protein>
    <recommendedName>
        <fullName evidence="3">Ig-like domain-containing protein</fullName>
    </recommendedName>
</protein>
<dbReference type="Gene3D" id="2.60.40.10">
    <property type="entry name" value="Immunoglobulins"/>
    <property type="match status" value="2"/>
</dbReference>
<dbReference type="Pfam" id="PF08309">
    <property type="entry name" value="LVIVD"/>
    <property type="match status" value="7"/>
</dbReference>
<dbReference type="Pfam" id="PF22352">
    <property type="entry name" value="K319L-like_PKD"/>
    <property type="match status" value="2"/>
</dbReference>
<gene>
    <name evidence="1" type="ORF">SG35_003335</name>
</gene>
<dbReference type="SUPFAM" id="SSF50969">
    <property type="entry name" value="YVTN repeat-like/Quinoprotein amine dehydrogenase"/>
    <property type="match status" value="1"/>
</dbReference>
<dbReference type="GO" id="GO:0016020">
    <property type="term" value="C:membrane"/>
    <property type="evidence" value="ECO:0007669"/>
    <property type="project" value="TreeGrafter"/>
</dbReference>
<sequence>MCKAIKWLLIAGVFPLVGCGGSSTDKEQAKENQPPVIRMSDDQQVDELAEVNLTAQVSDADGNIVSVLWQQTSGPAVSLTAADSENASFSAPRVLLSQGAENLTFSLRATDEDGATTTAAIRVTVNAAALAPSVDAGADANYFTGDSFSLDCSLTQDADGSVLTYSWQQTSGPLAVLDDSEICQPSVTLGDEAGTLEFSLTVTDEDSLSGSDVVTINSLPPVTANVLPDNPTLSMKQIDVEFIDFGWASAIATDERYAYVMISDSNDYQDLDYAYSRLEIFDINEPLNPVKVSVFELPGNGRDIVIDGQYAYVANGYRGLSILDISDVTAPTVVKTIDVTSFGSTRTVIVEGDYAYVGTGNGLKIVDITSPADAVIVAELGINDVTAMQLQDQYLYLADSNIVYDIGGVDFFTPTLKIIDISTPASPQQIASLDIDSYALSVVVAGSHVYLGKRYGGGIDIVDISEPATPVLIKNIEASVSINAMKKQGDTLYVSGSSFKLFDIAAPASPVVIGQFSDLFGNSIANQGVYYYMTHSDGFNVVDFSALAADEYVSKLDLERSNALFFDVLVNNGMAYLYNSTGLKIFDIETPASPELTSELDDFTGLMTIAGEYVYHLLNDMVEVLMLSDSRTPFTVNTLDLSGAESVSQADDYLYLSLGDAGIQVYNNLDPENPVLLSELNGLGYSNQIKVRGQYAYVGGSGLKVLDISAPETPVLVNEISLDGGELIAISGDYAFLRQDTLQIIDISAPLAMTLVGELALADSISAFHIEEDYAYGFDFKRLELYIIDVSQPENMVLSGKMKVGDNFSSSITGYGNKIGSDGQFLYLDDGNALYVVDPKTVTDMLSIDEQYQFADTAAALSYQVSWQTEQIMTVKCQVTGGTCSVTLDKVNKTAEVQWSTPDAVSGHEIAIIGGNSAYYQVVRDQVLVQ</sequence>
<dbReference type="PANTHER" id="PTHR46182">
    <property type="entry name" value="FI19480P1"/>
    <property type="match status" value="1"/>
</dbReference>
<dbReference type="PANTHER" id="PTHR46182:SF2">
    <property type="entry name" value="FI19480P1"/>
    <property type="match status" value="1"/>
</dbReference>
<evidence type="ECO:0000313" key="2">
    <source>
        <dbReference type="Proteomes" id="UP000032568"/>
    </source>
</evidence>
<dbReference type="EMBL" id="CP059735">
    <property type="protein sequence ID" value="WDD99719.1"/>
    <property type="molecule type" value="Genomic_DNA"/>
</dbReference>
<evidence type="ECO:0000313" key="1">
    <source>
        <dbReference type="EMBL" id="WDD99719.1"/>
    </source>
</evidence>
<dbReference type="Proteomes" id="UP000032568">
    <property type="component" value="Chromosome"/>
</dbReference>
<dbReference type="KEGG" id="tact:SG35_003335"/>
<organism evidence="1 2">
    <name type="scientific">Thalassomonas actiniarum</name>
    <dbReference type="NCBI Taxonomy" id="485447"/>
    <lineage>
        <taxon>Bacteria</taxon>
        <taxon>Pseudomonadati</taxon>
        <taxon>Pseudomonadota</taxon>
        <taxon>Gammaproteobacteria</taxon>
        <taxon>Alteromonadales</taxon>
        <taxon>Colwelliaceae</taxon>
        <taxon>Thalassomonas</taxon>
    </lineage>
</organism>
<reference evidence="1 2" key="1">
    <citation type="journal article" date="2015" name="Genome Announc.">
        <title>Draft Genome Sequences of Marine Isolates of Thalassomonas viridans and Thalassomonas actiniarum.</title>
        <authorList>
            <person name="Olonade I."/>
            <person name="van Zyl L.J."/>
            <person name="Trindade M."/>
        </authorList>
    </citation>
    <scope>NUCLEOTIDE SEQUENCE [LARGE SCALE GENOMIC DNA]</scope>
    <source>
        <strain evidence="1 2">A5K-106</strain>
    </source>
</reference>
<dbReference type="GO" id="GO:0031410">
    <property type="term" value="C:cytoplasmic vesicle"/>
    <property type="evidence" value="ECO:0007669"/>
    <property type="project" value="TreeGrafter"/>
</dbReference>
<name>A0AAE9YSZ4_9GAMM</name>
<dbReference type="AlphaFoldDB" id="A0AAE9YSZ4"/>
<keyword evidence="2" id="KW-1185">Reference proteome</keyword>
<dbReference type="RefSeq" id="WP_044832906.1">
    <property type="nucleotide sequence ID" value="NZ_CP059735.1"/>
</dbReference>
<dbReference type="InterPro" id="IPR029865">
    <property type="entry name" value="KIAA0319-like"/>
</dbReference>
<reference evidence="1 2" key="2">
    <citation type="journal article" date="2022" name="Mar. Drugs">
        <title>Bioassay-Guided Fractionation Leads to the Detection of Cholic Acid Generated by the Rare Thalassomonas sp.</title>
        <authorList>
            <person name="Pheiffer F."/>
            <person name="Schneider Y.K."/>
            <person name="Hansen E.H."/>
            <person name="Andersen J.H."/>
            <person name="Isaksson J."/>
            <person name="Busche T."/>
            <person name="R C."/>
            <person name="Kalinowski J."/>
            <person name="Zyl L.V."/>
            <person name="Trindade M."/>
        </authorList>
    </citation>
    <scope>NUCLEOTIDE SEQUENCE [LARGE SCALE GENOMIC DNA]</scope>
    <source>
        <strain evidence="1 2">A5K-106</strain>
    </source>
</reference>
<dbReference type="InterPro" id="IPR011044">
    <property type="entry name" value="Quino_amine_DH_bsu"/>
</dbReference>
<dbReference type="InterPro" id="IPR013211">
    <property type="entry name" value="LVIVD"/>
</dbReference>
<proteinExistence type="predicted"/>
<dbReference type="InterPro" id="IPR013783">
    <property type="entry name" value="Ig-like_fold"/>
</dbReference>